<dbReference type="PRINTS" id="PR00047">
    <property type="entry name" value="STROIDFINGER"/>
</dbReference>
<evidence type="ECO:0000259" key="15">
    <source>
        <dbReference type="PROSITE" id="PS51843"/>
    </source>
</evidence>
<evidence type="ECO:0000256" key="5">
    <source>
        <dbReference type="ARBA" id="ARBA00022833"/>
    </source>
</evidence>
<comment type="subcellular location">
    <subcellularLocation>
        <location evidence="1 11">Nucleus</location>
    </subcellularLocation>
</comment>
<feature type="transmembrane region" description="Helical" evidence="13">
    <location>
        <begin position="95"/>
        <end position="117"/>
    </location>
</feature>
<dbReference type="GO" id="GO:0043565">
    <property type="term" value="F:sequence-specific DNA binding"/>
    <property type="evidence" value="ECO:0007669"/>
    <property type="project" value="InterPro"/>
</dbReference>
<keyword evidence="17" id="KW-1185">Reference proteome</keyword>
<evidence type="ECO:0000313" key="16">
    <source>
        <dbReference type="EMBL" id="KRY42612.1"/>
    </source>
</evidence>
<evidence type="ECO:0000256" key="11">
    <source>
        <dbReference type="RuleBase" id="RU004334"/>
    </source>
</evidence>
<comment type="caution">
    <text evidence="16">The sequence shown here is derived from an EMBL/GenBank/DDBJ whole genome shotgun (WGS) entry which is preliminary data.</text>
</comment>
<organism evidence="16 17">
    <name type="scientific">Trichinella spiralis</name>
    <name type="common">Trichina worm</name>
    <dbReference type="NCBI Taxonomy" id="6334"/>
    <lineage>
        <taxon>Eukaryota</taxon>
        <taxon>Metazoa</taxon>
        <taxon>Ecdysozoa</taxon>
        <taxon>Nematoda</taxon>
        <taxon>Enoplea</taxon>
        <taxon>Dorylaimia</taxon>
        <taxon>Trichinellida</taxon>
        <taxon>Trichinellidae</taxon>
        <taxon>Trichinella</taxon>
    </lineage>
</organism>
<reference evidence="16 17" key="1">
    <citation type="submission" date="2015-01" db="EMBL/GenBank/DDBJ databases">
        <title>Evolution of Trichinella species and genotypes.</title>
        <authorList>
            <person name="Korhonen P.K."/>
            <person name="Edoardo P."/>
            <person name="Giuseppe L.R."/>
            <person name="Gasser R.B."/>
        </authorList>
    </citation>
    <scope>NUCLEOTIDE SEQUENCE [LARGE SCALE GENOMIC DNA]</scope>
    <source>
        <strain evidence="16">ISS3</strain>
    </source>
</reference>
<evidence type="ECO:0000313" key="17">
    <source>
        <dbReference type="Proteomes" id="UP000054776"/>
    </source>
</evidence>
<keyword evidence="9 11" id="KW-0675">Receptor</keyword>
<evidence type="ECO:0000256" key="9">
    <source>
        <dbReference type="ARBA" id="ARBA00023170"/>
    </source>
</evidence>
<feature type="domain" description="Nuclear receptor" evidence="14">
    <location>
        <begin position="387"/>
        <end position="462"/>
    </location>
</feature>
<dbReference type="Gene3D" id="3.30.50.10">
    <property type="entry name" value="Erythroid Transcription Factor GATA-1, subunit A"/>
    <property type="match status" value="1"/>
</dbReference>
<evidence type="ECO:0000256" key="7">
    <source>
        <dbReference type="ARBA" id="ARBA00023125"/>
    </source>
</evidence>
<dbReference type="EMBL" id="JYDH01000003">
    <property type="protein sequence ID" value="KRY42612.1"/>
    <property type="molecule type" value="Genomic_DNA"/>
</dbReference>
<gene>
    <name evidence="16" type="primary">E75</name>
    <name evidence="16" type="ORF">T01_7320</name>
</gene>
<dbReference type="InterPro" id="IPR001628">
    <property type="entry name" value="Znf_hrmn_rcpt"/>
</dbReference>
<dbReference type="SMART" id="SM00430">
    <property type="entry name" value="HOLI"/>
    <property type="match status" value="1"/>
</dbReference>
<dbReference type="PROSITE" id="PS00031">
    <property type="entry name" value="NUCLEAR_REC_DBD_1"/>
    <property type="match status" value="1"/>
</dbReference>
<feature type="compositionally biased region" description="Low complexity" evidence="12">
    <location>
        <begin position="345"/>
        <end position="364"/>
    </location>
</feature>
<keyword evidence="8 11" id="KW-0804">Transcription</keyword>
<keyword evidence="13" id="KW-0812">Transmembrane</keyword>
<keyword evidence="13" id="KW-1133">Transmembrane helix</keyword>
<evidence type="ECO:0000259" key="14">
    <source>
        <dbReference type="PROSITE" id="PS51030"/>
    </source>
</evidence>
<feature type="domain" description="NR LBD" evidence="15">
    <location>
        <begin position="525"/>
        <end position="752"/>
    </location>
</feature>
<feature type="compositionally biased region" description="Low complexity" evidence="12">
    <location>
        <begin position="285"/>
        <end position="294"/>
    </location>
</feature>
<protein>
    <submittedName>
        <fullName evidence="16">Nuclear hormone receptor E75</fullName>
    </submittedName>
</protein>
<dbReference type="InParanoid" id="A0A0V1BZW3"/>
<dbReference type="SUPFAM" id="SSF48508">
    <property type="entry name" value="Nuclear receptor ligand-binding domain"/>
    <property type="match status" value="1"/>
</dbReference>
<dbReference type="GO" id="GO:0004879">
    <property type="term" value="F:nuclear receptor activity"/>
    <property type="evidence" value="ECO:0007669"/>
    <property type="project" value="InterPro"/>
</dbReference>
<keyword evidence="13" id="KW-0472">Membrane</keyword>
<feature type="region of interest" description="Disordered" evidence="12">
    <location>
        <begin position="275"/>
        <end position="315"/>
    </location>
</feature>
<evidence type="ECO:0000256" key="13">
    <source>
        <dbReference type="SAM" id="Phobius"/>
    </source>
</evidence>
<dbReference type="FunFam" id="3.30.50.10:FF:000003">
    <property type="entry name" value="Nuclear orphan receptor ROR-beta"/>
    <property type="match status" value="1"/>
</dbReference>
<keyword evidence="5 11" id="KW-0862">Zinc</keyword>
<accession>A0A0V1BZW3</accession>
<dbReference type="eggNOG" id="KOG3575">
    <property type="taxonomic scope" value="Eukaryota"/>
</dbReference>
<dbReference type="Gene3D" id="1.10.565.10">
    <property type="entry name" value="Retinoid X Receptor"/>
    <property type="match status" value="1"/>
</dbReference>
<dbReference type="InterPro" id="IPR000536">
    <property type="entry name" value="Nucl_hrmn_rcpt_lig-bd"/>
</dbReference>
<sequence>MEEDITILNMESGMLSTPMKTTYTSLPTTSNEGNQVWTDFSNDNGYVMNYDAHMFNTMGTSTAFSPEFSPEFSPPQEPTPIDPTFARTRMARPCLLQTVVVDFVWPGLTGTVIYCLSGKQPLHVNNKTATIHFAILTFPIFTVQLALVWSGDRRYCTMEETGAGGGRESTFVMNDSMFKDLYPSNEPTGVDSVQLPYYNGKTTATGEQQHYTPLSAYPCPPPQYNAYTSTQQSGLHLIQTPTPGFSSSGNFCGSYPAQGSSTSASSLLYGSHVAVPDSTTNLTPQQQQQQQQQQGVVMHPKTDRPDISANMPVSGYYDTATHQGSVDDYSYASKFSSSKGNYTPNNSSGNVNSSSSNNNNNNSSVLPILNDPAVATASTAGGNQKAFVPCKVCGDKASGYHYGVTSCEGCKGFFRRSIQKQIEYRCLRDGKCLVYRLNRNRCQYCRFKKCLAVGMSRDSVRYGRVPKRSRDRMQEDVRVTSMTGESEVDNEVEKHQLALYDIILSVSQAHHSNCNYAEDKVRNLSHRPMHFPIERRFTMTNGERLIPIGNMMEQQKIVMWETLSQYITPEVQRVVEFAKRLPHFTDFLQGDQLVLIKGGFFEVWLIRISRMLNVQFGTMTMCDGSFLGRDQLDVIYNPDLVNAIFQFAAGFNNMHLNDGEIGLFSAVVLLSADRVGLSDPKSVETQQEKLIEALKLQLTRNHSSDPQALSSLILKLSELRSLTARHNDVLMWYRANYRRVKVPPLFSEIYDIPRDDVEMGVGDVAVSSTHQISSNSHESPVSTNHAAALNYPQYVVDVKGPMMDPTLKPDNVA</sequence>
<feature type="transmembrane region" description="Helical" evidence="13">
    <location>
        <begin position="129"/>
        <end position="149"/>
    </location>
</feature>
<keyword evidence="3 11" id="KW-0479">Metal-binding</keyword>
<evidence type="ECO:0000256" key="10">
    <source>
        <dbReference type="ARBA" id="ARBA00023242"/>
    </source>
</evidence>
<evidence type="ECO:0000256" key="4">
    <source>
        <dbReference type="ARBA" id="ARBA00022771"/>
    </source>
</evidence>
<dbReference type="GO" id="GO:0005634">
    <property type="term" value="C:nucleus"/>
    <property type="evidence" value="ECO:0007669"/>
    <property type="project" value="UniProtKB-SubCell"/>
</dbReference>
<dbReference type="OrthoDB" id="6081310at2759"/>
<dbReference type="InterPro" id="IPR035500">
    <property type="entry name" value="NHR-like_dom_sf"/>
</dbReference>
<proteinExistence type="inferred from homology"/>
<name>A0A0V1BZW3_TRISP</name>
<dbReference type="GO" id="GO:0008270">
    <property type="term" value="F:zinc ion binding"/>
    <property type="evidence" value="ECO:0007669"/>
    <property type="project" value="UniProtKB-KW"/>
</dbReference>
<keyword evidence="6 11" id="KW-0805">Transcription regulation</keyword>
<dbReference type="SMART" id="SM00399">
    <property type="entry name" value="ZnF_C4"/>
    <property type="match status" value="1"/>
</dbReference>
<dbReference type="Pfam" id="PF00104">
    <property type="entry name" value="Hormone_recep"/>
    <property type="match status" value="1"/>
</dbReference>
<evidence type="ECO:0000256" key="8">
    <source>
        <dbReference type="ARBA" id="ARBA00023163"/>
    </source>
</evidence>
<dbReference type="PRINTS" id="PR00546">
    <property type="entry name" value="THYROIDHORMR"/>
</dbReference>
<dbReference type="SUPFAM" id="SSF57716">
    <property type="entry name" value="Glucocorticoid receptor-like (DNA-binding domain)"/>
    <property type="match status" value="1"/>
</dbReference>
<dbReference type="CDD" id="cd07165">
    <property type="entry name" value="NR_DBD_DmE78_like"/>
    <property type="match status" value="1"/>
</dbReference>
<evidence type="ECO:0000256" key="12">
    <source>
        <dbReference type="SAM" id="MobiDB-lite"/>
    </source>
</evidence>
<dbReference type="PROSITE" id="PS51843">
    <property type="entry name" value="NR_LBD"/>
    <property type="match status" value="1"/>
</dbReference>
<keyword evidence="10 11" id="KW-0539">Nucleus</keyword>
<keyword evidence="7 11" id="KW-0238">DNA-binding</keyword>
<dbReference type="PANTHER" id="PTHR45805:SF10">
    <property type="entry name" value="ECDYSONE-INDUCED PROTEIN 78C"/>
    <property type="match status" value="1"/>
</dbReference>
<dbReference type="InterPro" id="IPR001723">
    <property type="entry name" value="Nuclear_hrmn_rcpt"/>
</dbReference>
<evidence type="ECO:0000256" key="3">
    <source>
        <dbReference type="ARBA" id="ARBA00022723"/>
    </source>
</evidence>
<feature type="region of interest" description="Disordered" evidence="12">
    <location>
        <begin position="464"/>
        <end position="485"/>
    </location>
</feature>
<evidence type="ECO:0000256" key="6">
    <source>
        <dbReference type="ARBA" id="ARBA00023015"/>
    </source>
</evidence>
<dbReference type="InterPro" id="IPR013088">
    <property type="entry name" value="Znf_NHR/GATA"/>
</dbReference>
<evidence type="ECO:0000256" key="2">
    <source>
        <dbReference type="ARBA" id="ARBA00008092"/>
    </source>
</evidence>
<dbReference type="PANTHER" id="PTHR45805">
    <property type="entry name" value="NUCLEAR HORMONE RECEPTOR HR3-RELATED"/>
    <property type="match status" value="1"/>
</dbReference>
<dbReference type="AlphaFoldDB" id="A0A0V1BZW3"/>
<dbReference type="STRING" id="6334.A0A0V1BZW3"/>
<comment type="similarity">
    <text evidence="2">Belongs to the nuclear hormone receptor family. NR1 subfamily.</text>
</comment>
<keyword evidence="4 11" id="KW-0863">Zinc-finger</keyword>
<evidence type="ECO:0000256" key="1">
    <source>
        <dbReference type="ARBA" id="ARBA00004123"/>
    </source>
</evidence>
<dbReference type="PRINTS" id="PR00398">
    <property type="entry name" value="STRDHORMONER"/>
</dbReference>
<feature type="region of interest" description="Disordered" evidence="12">
    <location>
        <begin position="337"/>
        <end position="365"/>
    </location>
</feature>
<dbReference type="InterPro" id="IPR001728">
    <property type="entry name" value="ThyrH_rcpt"/>
</dbReference>
<dbReference type="Proteomes" id="UP000054776">
    <property type="component" value="Unassembled WGS sequence"/>
</dbReference>
<dbReference type="Pfam" id="PF00105">
    <property type="entry name" value="zf-C4"/>
    <property type="match status" value="1"/>
</dbReference>
<dbReference type="PROSITE" id="PS51030">
    <property type="entry name" value="NUCLEAR_REC_DBD_2"/>
    <property type="match status" value="1"/>
</dbReference>